<feature type="domain" description="Glucose-methanol-choline oxidoreductase N-terminal" evidence="8">
    <location>
        <begin position="259"/>
        <end position="273"/>
    </location>
</feature>
<comment type="similarity">
    <text evidence="2 6">Belongs to the GMC oxidoreductase family.</text>
</comment>
<dbReference type="InterPro" id="IPR036188">
    <property type="entry name" value="FAD/NAD-bd_sf"/>
</dbReference>
<evidence type="ECO:0000256" key="3">
    <source>
        <dbReference type="ARBA" id="ARBA00022630"/>
    </source>
</evidence>
<evidence type="ECO:0000256" key="4">
    <source>
        <dbReference type="ARBA" id="ARBA00022827"/>
    </source>
</evidence>
<keyword evidence="10" id="KW-1185">Reference proteome</keyword>
<evidence type="ECO:0000259" key="7">
    <source>
        <dbReference type="PROSITE" id="PS00623"/>
    </source>
</evidence>
<dbReference type="AlphaFoldDB" id="A0A512N1J7"/>
<dbReference type="InterPro" id="IPR012132">
    <property type="entry name" value="GMC_OxRdtase"/>
</dbReference>
<evidence type="ECO:0000313" key="9">
    <source>
        <dbReference type="EMBL" id="GEP52857.1"/>
    </source>
</evidence>
<evidence type="ECO:0000313" key="10">
    <source>
        <dbReference type="Proteomes" id="UP000321058"/>
    </source>
</evidence>
<dbReference type="OrthoDB" id="9785276at2"/>
<sequence length="547" mass="59379">MTTSTASYDYIVVGAGSAGAVVATRLSESGSHRVLLLEAGTEGSSYFWSRVPVGVSKMIDLPAVNWCFSSEPDEGSGGRRIEVPRGKMLGGSSSINGMVYIRGQAQDYDHWAQLGNRGWSWQDVLPVYKRMENYDNGSDALRGRSGPLRVTDTPRHKIPLLETMIEAANKIGLPFNPDLNGETQEGIGMSQVTIAKGRRQSTAFCYLDPARGRRNLTIEQGALAETLILDGKRCVGVRYAVNGQKREARAGCEVIVCSGSINSPKLLELSGIGQGQRLRSLGIVPVHELNGVGENLRDHYSPRVKFAITARNATFNDNARGWRLAREALKYALWGEGFLATTSVPIRMYFRTRPGLDSPDATISILPFLYEMVGRERRVAKRRGITMNVNVLRSESTGSVHVKSADPAEPPAIRFNFLSARADREGLLAAIRKGRELMATSPLKEMTGEEIAPGAHLKTDDEIIEWVRNNAETTYHPVGTCKMGGDPMAVVDNELRVHGIQGLRVADASIMPTLTSGNTNAPCIMIGEKCSEMVLAAAASGECKAAA</sequence>
<dbReference type="RefSeq" id="WP_147144924.1">
    <property type="nucleotide sequence ID" value="NZ_BKAJ01000003.1"/>
</dbReference>
<dbReference type="PROSITE" id="PS00623">
    <property type="entry name" value="GMC_OXRED_1"/>
    <property type="match status" value="1"/>
</dbReference>
<organism evidence="9 10">
    <name type="scientific">Reyranella soli</name>
    <dbReference type="NCBI Taxonomy" id="1230389"/>
    <lineage>
        <taxon>Bacteria</taxon>
        <taxon>Pseudomonadati</taxon>
        <taxon>Pseudomonadota</taxon>
        <taxon>Alphaproteobacteria</taxon>
        <taxon>Hyphomicrobiales</taxon>
        <taxon>Reyranellaceae</taxon>
        <taxon>Reyranella</taxon>
    </lineage>
</organism>
<reference evidence="9 10" key="1">
    <citation type="submission" date="2019-07" db="EMBL/GenBank/DDBJ databases">
        <title>Whole genome shotgun sequence of Reyranella soli NBRC 108950.</title>
        <authorList>
            <person name="Hosoyama A."/>
            <person name="Uohara A."/>
            <person name="Ohji S."/>
            <person name="Ichikawa N."/>
        </authorList>
    </citation>
    <scope>NUCLEOTIDE SEQUENCE [LARGE SCALE GENOMIC DNA]</scope>
    <source>
        <strain evidence="9 10">NBRC 108950</strain>
    </source>
</reference>
<dbReference type="SUPFAM" id="SSF51905">
    <property type="entry name" value="FAD/NAD(P)-binding domain"/>
    <property type="match status" value="1"/>
</dbReference>
<evidence type="ECO:0000256" key="1">
    <source>
        <dbReference type="ARBA" id="ARBA00001974"/>
    </source>
</evidence>
<dbReference type="InterPro" id="IPR007867">
    <property type="entry name" value="GMC_OxRtase_C"/>
</dbReference>
<evidence type="ECO:0000256" key="5">
    <source>
        <dbReference type="PIRSR" id="PIRSR000137-2"/>
    </source>
</evidence>
<dbReference type="Pfam" id="PF00732">
    <property type="entry name" value="GMC_oxred_N"/>
    <property type="match status" value="1"/>
</dbReference>
<name>A0A512N1J7_9HYPH</name>
<dbReference type="GO" id="GO:0050660">
    <property type="term" value="F:flavin adenine dinucleotide binding"/>
    <property type="evidence" value="ECO:0007669"/>
    <property type="project" value="InterPro"/>
</dbReference>
<keyword evidence="4 5" id="KW-0274">FAD</keyword>
<dbReference type="PROSITE" id="PS00624">
    <property type="entry name" value="GMC_OXRED_2"/>
    <property type="match status" value="1"/>
</dbReference>
<dbReference type="Proteomes" id="UP000321058">
    <property type="component" value="Unassembled WGS sequence"/>
</dbReference>
<evidence type="ECO:0000259" key="8">
    <source>
        <dbReference type="PROSITE" id="PS00624"/>
    </source>
</evidence>
<protein>
    <submittedName>
        <fullName evidence="9">Choline dehydrogenase</fullName>
    </submittedName>
</protein>
<dbReference type="EMBL" id="BKAJ01000003">
    <property type="protein sequence ID" value="GEP52857.1"/>
    <property type="molecule type" value="Genomic_DNA"/>
</dbReference>
<accession>A0A512N1J7</accession>
<keyword evidence="3 6" id="KW-0285">Flavoprotein</keyword>
<comment type="cofactor">
    <cofactor evidence="1 5">
        <name>FAD</name>
        <dbReference type="ChEBI" id="CHEBI:57692"/>
    </cofactor>
</comment>
<dbReference type="InterPro" id="IPR000172">
    <property type="entry name" value="GMC_OxRdtase_N"/>
</dbReference>
<feature type="binding site" evidence="5">
    <location>
        <begin position="96"/>
        <end position="99"/>
    </location>
    <ligand>
        <name>FAD</name>
        <dbReference type="ChEBI" id="CHEBI:57692"/>
    </ligand>
</feature>
<dbReference type="PIRSF" id="PIRSF000137">
    <property type="entry name" value="Alcohol_oxidase"/>
    <property type="match status" value="1"/>
</dbReference>
<dbReference type="Gene3D" id="3.50.50.60">
    <property type="entry name" value="FAD/NAD(P)-binding domain"/>
    <property type="match status" value="1"/>
</dbReference>
<gene>
    <name evidence="9" type="ORF">RSO01_00230</name>
</gene>
<dbReference type="GO" id="GO:0016614">
    <property type="term" value="F:oxidoreductase activity, acting on CH-OH group of donors"/>
    <property type="evidence" value="ECO:0007669"/>
    <property type="project" value="InterPro"/>
</dbReference>
<feature type="domain" description="Glucose-methanol-choline oxidoreductase N-terminal" evidence="7">
    <location>
        <begin position="86"/>
        <end position="109"/>
    </location>
</feature>
<dbReference type="SUPFAM" id="SSF54373">
    <property type="entry name" value="FAD-linked reductases, C-terminal domain"/>
    <property type="match status" value="1"/>
</dbReference>
<proteinExistence type="inferred from homology"/>
<dbReference type="PANTHER" id="PTHR11552">
    <property type="entry name" value="GLUCOSE-METHANOL-CHOLINE GMC OXIDOREDUCTASE"/>
    <property type="match status" value="1"/>
</dbReference>
<dbReference type="Gene3D" id="3.30.560.10">
    <property type="entry name" value="Glucose Oxidase, domain 3"/>
    <property type="match status" value="1"/>
</dbReference>
<dbReference type="PANTHER" id="PTHR11552:SF147">
    <property type="entry name" value="CHOLINE DEHYDROGENASE, MITOCHONDRIAL"/>
    <property type="match status" value="1"/>
</dbReference>
<dbReference type="Pfam" id="PF05199">
    <property type="entry name" value="GMC_oxred_C"/>
    <property type="match status" value="1"/>
</dbReference>
<comment type="caution">
    <text evidence="9">The sequence shown here is derived from an EMBL/GenBank/DDBJ whole genome shotgun (WGS) entry which is preliminary data.</text>
</comment>
<evidence type="ECO:0000256" key="2">
    <source>
        <dbReference type="ARBA" id="ARBA00010790"/>
    </source>
</evidence>
<evidence type="ECO:0000256" key="6">
    <source>
        <dbReference type="RuleBase" id="RU003968"/>
    </source>
</evidence>